<organism evidence="2">
    <name type="scientific">Solanum chacoense</name>
    <name type="common">Chaco potato</name>
    <dbReference type="NCBI Taxonomy" id="4108"/>
    <lineage>
        <taxon>Eukaryota</taxon>
        <taxon>Viridiplantae</taxon>
        <taxon>Streptophyta</taxon>
        <taxon>Embryophyta</taxon>
        <taxon>Tracheophyta</taxon>
        <taxon>Spermatophyta</taxon>
        <taxon>Magnoliopsida</taxon>
        <taxon>eudicotyledons</taxon>
        <taxon>Gunneridae</taxon>
        <taxon>Pentapetalae</taxon>
        <taxon>asterids</taxon>
        <taxon>lamiids</taxon>
        <taxon>Solanales</taxon>
        <taxon>Solanaceae</taxon>
        <taxon>Solanoideae</taxon>
        <taxon>Solaneae</taxon>
        <taxon>Solanum</taxon>
    </lineage>
</organism>
<accession>A0A0V0GDM7</accession>
<feature type="chain" id="PRO_5006865244" evidence="1">
    <location>
        <begin position="20"/>
        <end position="64"/>
    </location>
</feature>
<keyword evidence="1" id="KW-0732">Signal</keyword>
<feature type="non-terminal residue" evidence="2">
    <location>
        <position position="1"/>
    </location>
</feature>
<feature type="signal peptide" evidence="1">
    <location>
        <begin position="1"/>
        <end position="19"/>
    </location>
</feature>
<evidence type="ECO:0000313" key="2">
    <source>
        <dbReference type="EMBL" id="JAP06258.1"/>
    </source>
</evidence>
<evidence type="ECO:0000256" key="1">
    <source>
        <dbReference type="SAM" id="SignalP"/>
    </source>
</evidence>
<dbReference type="EMBL" id="GEDG01042058">
    <property type="protein sequence ID" value="JAP06258.1"/>
    <property type="molecule type" value="Transcribed_RNA"/>
</dbReference>
<proteinExistence type="predicted"/>
<protein>
    <submittedName>
        <fullName evidence="2">Putative ovule protein</fullName>
    </submittedName>
</protein>
<dbReference type="AlphaFoldDB" id="A0A0V0GDM7"/>
<sequence length="64" mass="7026">LLSLYISLFLSGRNSSSSAAEPPLKPPSVHRNLPFLAGIRRSLSRSFVDLPSNSLPFLSFLLLQ</sequence>
<reference evidence="2" key="1">
    <citation type="submission" date="2015-12" db="EMBL/GenBank/DDBJ databases">
        <title>Gene expression during late stages of embryo sac development: a critical building block for successful pollen-pistil interactions.</title>
        <authorList>
            <person name="Liu Y."/>
            <person name="Joly V."/>
            <person name="Sabar M."/>
            <person name="Matton D.P."/>
        </authorList>
    </citation>
    <scope>NUCLEOTIDE SEQUENCE</scope>
</reference>
<name>A0A0V0GDM7_SOLCH</name>